<sequence length="138" mass="16293">MKKCILLLLAIITISCGNNIADEDLVYLNGYWEIEVAIMPDGIEKEYKVNPIIDYFELKDNKGIRKKVMPQFDGTYRVNDTSEEMAITKEDNKTYISYTTDFSKWKEQILEIDEEHLVLKNEQDIEYHYKKPQPFSIK</sequence>
<proteinExistence type="predicted"/>
<name>A0A345H819_9FLAO</name>
<gene>
    <name evidence="3" type="ORF">DVK85_00165</name>
</gene>
<dbReference type="AlphaFoldDB" id="A0A345H819"/>
<feature type="domain" description="Lipocalin-like" evidence="2">
    <location>
        <begin position="28"/>
        <end position="119"/>
    </location>
</feature>
<evidence type="ECO:0000256" key="1">
    <source>
        <dbReference type="SAM" id="SignalP"/>
    </source>
</evidence>
<dbReference type="EMBL" id="CP031188">
    <property type="protein sequence ID" value="AXG72729.1"/>
    <property type="molecule type" value="Genomic_DNA"/>
</dbReference>
<dbReference type="PROSITE" id="PS51257">
    <property type="entry name" value="PROKAR_LIPOPROTEIN"/>
    <property type="match status" value="1"/>
</dbReference>
<accession>A0A345H819</accession>
<dbReference type="KEGG" id="fat:DVK85_00165"/>
<evidence type="ECO:0000259" key="2">
    <source>
        <dbReference type="Pfam" id="PF13648"/>
    </source>
</evidence>
<reference evidence="3 4" key="1">
    <citation type="submission" date="2018-07" db="EMBL/GenBank/DDBJ databases">
        <title>Complete genome sequence of Flavobacterium arcticum type strain SM1502T.</title>
        <authorList>
            <person name="Li Y."/>
            <person name="Li D.-D."/>
        </authorList>
    </citation>
    <scope>NUCLEOTIDE SEQUENCE [LARGE SCALE GENOMIC DNA]</scope>
    <source>
        <strain evidence="3 4">SM1502</strain>
    </source>
</reference>
<dbReference type="Pfam" id="PF13648">
    <property type="entry name" value="Lipocalin_4"/>
    <property type="match status" value="1"/>
</dbReference>
<protein>
    <recommendedName>
        <fullName evidence="2">Lipocalin-like domain-containing protein</fullName>
    </recommendedName>
</protein>
<organism evidence="3 4">
    <name type="scientific">Flavobacterium arcticum</name>
    <dbReference type="NCBI Taxonomy" id="1784713"/>
    <lineage>
        <taxon>Bacteria</taxon>
        <taxon>Pseudomonadati</taxon>
        <taxon>Bacteroidota</taxon>
        <taxon>Flavobacteriia</taxon>
        <taxon>Flavobacteriales</taxon>
        <taxon>Flavobacteriaceae</taxon>
        <taxon>Flavobacterium</taxon>
    </lineage>
</organism>
<evidence type="ECO:0000313" key="3">
    <source>
        <dbReference type="EMBL" id="AXG72729.1"/>
    </source>
</evidence>
<feature type="chain" id="PRO_5016939366" description="Lipocalin-like domain-containing protein" evidence="1">
    <location>
        <begin position="22"/>
        <end position="138"/>
    </location>
</feature>
<keyword evidence="4" id="KW-1185">Reference proteome</keyword>
<feature type="signal peptide" evidence="1">
    <location>
        <begin position="1"/>
        <end position="21"/>
    </location>
</feature>
<dbReference type="Proteomes" id="UP000253951">
    <property type="component" value="Chromosome"/>
</dbReference>
<keyword evidence="1" id="KW-0732">Signal</keyword>
<evidence type="ECO:0000313" key="4">
    <source>
        <dbReference type="Proteomes" id="UP000253951"/>
    </source>
</evidence>
<dbReference type="OrthoDB" id="1143855at2"/>
<dbReference type="RefSeq" id="WP_114676494.1">
    <property type="nucleotide sequence ID" value="NZ_CP031188.1"/>
</dbReference>
<dbReference type="InterPro" id="IPR024311">
    <property type="entry name" value="Lipocalin-like"/>
</dbReference>